<evidence type="ECO:0000313" key="5">
    <source>
        <dbReference type="EMBL" id="KAG1776629.1"/>
    </source>
</evidence>
<reference evidence="5" key="1">
    <citation type="journal article" date="2020" name="New Phytol.">
        <title>Comparative genomics reveals dynamic genome evolution in host specialist ectomycorrhizal fungi.</title>
        <authorList>
            <person name="Lofgren L.A."/>
            <person name="Nguyen N.H."/>
            <person name="Vilgalys R."/>
            <person name="Ruytinx J."/>
            <person name="Liao H.L."/>
            <person name="Branco S."/>
            <person name="Kuo A."/>
            <person name="LaButti K."/>
            <person name="Lipzen A."/>
            <person name="Andreopoulos W."/>
            <person name="Pangilinan J."/>
            <person name="Riley R."/>
            <person name="Hundley H."/>
            <person name="Na H."/>
            <person name="Barry K."/>
            <person name="Grigoriev I.V."/>
            <person name="Stajich J.E."/>
            <person name="Kennedy P.G."/>
        </authorList>
    </citation>
    <scope>NUCLEOTIDE SEQUENCE</scope>
    <source>
        <strain evidence="5">DOB743</strain>
    </source>
</reference>
<keyword evidence="1" id="KW-0808">Transferase</keyword>
<sequence>MQSFKLTFKSNKHSRPSDSSTLPLSNSDMKSLPSRFSLTRRCTRLLTGLILVCLFLFFSRTKTAVPSWMQEQSLVEKHSLPPLYEEYHDYERHLPQHNLSLPFPEGRDAKFFWAANHVTSSGWGNAMQELVMNAVLAHATRRAFVFDNFTWERDAPDYSKFNGKLIPSRIPLSAIISGPIIGSSFPPRDTAPRAVSQEYFKKVCPNPTIIDSWEVNEHLRLDNNVPALEIFKKWVERLNSIDDPCVEMKQESFQLFEIWLFGSKRILSMWPILYKSPILTDFSWSPLILQAYAENAHLFAPTSSSFRFLPSFMHLSSQPPTPTTLHDVHPIVKSKDIEPVIGLLALHIRRGDFAGHCSHLANWSSDWNGFNKFSALPDKFRVPTDGGWGETTEANTNMYFKACFPTIEQIAEKVKNVLADQKRLYGSAKELKSVYIMTNGDVEWLQQLKEALMQVKKWDAVVTSRDLKLGWEAKPVAQAVDMLIGQRAQVLIGNGFSSLTSNIVMLRMLGDIPPEDTRFW</sequence>
<organism evidence="5 6">
    <name type="scientific">Suillus placidus</name>
    <dbReference type="NCBI Taxonomy" id="48579"/>
    <lineage>
        <taxon>Eukaryota</taxon>
        <taxon>Fungi</taxon>
        <taxon>Dikarya</taxon>
        <taxon>Basidiomycota</taxon>
        <taxon>Agaricomycotina</taxon>
        <taxon>Agaricomycetes</taxon>
        <taxon>Agaricomycetidae</taxon>
        <taxon>Boletales</taxon>
        <taxon>Suillineae</taxon>
        <taxon>Suillaceae</taxon>
        <taxon>Suillus</taxon>
    </lineage>
</organism>
<feature type="compositionally biased region" description="Polar residues" evidence="4">
    <location>
        <begin position="17"/>
        <end position="29"/>
    </location>
</feature>
<keyword evidence="2" id="KW-0294">Fucose metabolism</keyword>
<dbReference type="EMBL" id="JABBWD010000025">
    <property type="protein sequence ID" value="KAG1776629.1"/>
    <property type="molecule type" value="Genomic_DNA"/>
</dbReference>
<dbReference type="CDD" id="cd11296">
    <property type="entry name" value="O-FucT_like"/>
    <property type="match status" value="1"/>
</dbReference>
<accession>A0A9P6ZTS8</accession>
<dbReference type="Proteomes" id="UP000714275">
    <property type="component" value="Unassembled WGS sequence"/>
</dbReference>
<name>A0A9P6ZTS8_9AGAM</name>
<evidence type="ECO:0000313" key="6">
    <source>
        <dbReference type="Proteomes" id="UP000714275"/>
    </source>
</evidence>
<dbReference type="OrthoDB" id="2559662at2759"/>
<comment type="caution">
    <text evidence="5">The sequence shown here is derived from an EMBL/GenBank/DDBJ whole genome shotgun (WGS) entry which is preliminary data.</text>
</comment>
<evidence type="ECO:0000256" key="3">
    <source>
        <dbReference type="ARBA" id="ARBA00023277"/>
    </source>
</evidence>
<keyword evidence="6" id="KW-1185">Reference proteome</keyword>
<dbReference type="GO" id="GO:0016740">
    <property type="term" value="F:transferase activity"/>
    <property type="evidence" value="ECO:0007669"/>
    <property type="project" value="UniProtKB-KW"/>
</dbReference>
<evidence type="ECO:0000256" key="1">
    <source>
        <dbReference type="ARBA" id="ARBA00022679"/>
    </source>
</evidence>
<evidence type="ECO:0000256" key="2">
    <source>
        <dbReference type="ARBA" id="ARBA00023253"/>
    </source>
</evidence>
<protein>
    <submittedName>
        <fullName evidence="5">Uncharacterized protein</fullName>
    </submittedName>
</protein>
<evidence type="ECO:0000256" key="4">
    <source>
        <dbReference type="SAM" id="MobiDB-lite"/>
    </source>
</evidence>
<dbReference type="GO" id="GO:0006004">
    <property type="term" value="P:fucose metabolic process"/>
    <property type="evidence" value="ECO:0007669"/>
    <property type="project" value="UniProtKB-KW"/>
</dbReference>
<dbReference type="InterPro" id="IPR019378">
    <property type="entry name" value="GDP-Fuc_O-FucTrfase"/>
</dbReference>
<proteinExistence type="predicted"/>
<dbReference type="Pfam" id="PF10250">
    <property type="entry name" value="O-FucT"/>
    <property type="match status" value="1"/>
</dbReference>
<feature type="region of interest" description="Disordered" evidence="4">
    <location>
        <begin position="1"/>
        <end position="29"/>
    </location>
</feature>
<keyword evidence="3" id="KW-0119">Carbohydrate metabolism</keyword>
<dbReference type="AlphaFoldDB" id="A0A9P6ZTS8"/>
<gene>
    <name evidence="5" type="ORF">EV702DRAFT_1107924</name>
</gene>
<dbReference type="Gene3D" id="3.40.50.11350">
    <property type="match status" value="1"/>
</dbReference>